<dbReference type="SMART" id="SM00382">
    <property type="entry name" value="AAA"/>
    <property type="match status" value="1"/>
</dbReference>
<dbReference type="InterPro" id="IPR017871">
    <property type="entry name" value="ABC_transporter-like_CS"/>
</dbReference>
<dbReference type="CDD" id="cd18551">
    <property type="entry name" value="ABC_6TM_LmrA_like"/>
    <property type="match status" value="1"/>
</dbReference>
<dbReference type="InterPro" id="IPR027417">
    <property type="entry name" value="P-loop_NTPase"/>
</dbReference>
<dbReference type="PROSITE" id="PS50929">
    <property type="entry name" value="ABC_TM1F"/>
    <property type="match status" value="1"/>
</dbReference>
<dbReference type="STRING" id="403935.SAMN05216481_104170"/>
<evidence type="ECO:0000256" key="10">
    <source>
        <dbReference type="ARBA" id="ARBA00023455"/>
    </source>
</evidence>
<dbReference type="AlphaFoldDB" id="A0A1H9DNY7"/>
<keyword evidence="2" id="KW-0813">Transport</keyword>
<organism evidence="15 16">
    <name type="scientific">Streptomyces radiopugnans</name>
    <dbReference type="NCBI Taxonomy" id="403935"/>
    <lineage>
        <taxon>Bacteria</taxon>
        <taxon>Bacillati</taxon>
        <taxon>Actinomycetota</taxon>
        <taxon>Actinomycetes</taxon>
        <taxon>Kitasatosporales</taxon>
        <taxon>Streptomycetaceae</taxon>
        <taxon>Streptomyces</taxon>
    </lineage>
</organism>
<dbReference type="InterPro" id="IPR011527">
    <property type="entry name" value="ABC1_TM_dom"/>
</dbReference>
<keyword evidence="8 12" id="KW-1133">Transmembrane helix</keyword>
<feature type="transmembrane region" description="Helical" evidence="12">
    <location>
        <begin position="170"/>
        <end position="190"/>
    </location>
</feature>
<feature type="transmembrane region" description="Helical" evidence="12">
    <location>
        <begin position="196"/>
        <end position="217"/>
    </location>
</feature>
<dbReference type="GO" id="GO:0015421">
    <property type="term" value="F:ABC-type oligopeptide transporter activity"/>
    <property type="evidence" value="ECO:0007669"/>
    <property type="project" value="TreeGrafter"/>
</dbReference>
<proteinExistence type="inferred from homology"/>
<dbReference type="GO" id="GO:0005524">
    <property type="term" value="F:ATP binding"/>
    <property type="evidence" value="ECO:0007669"/>
    <property type="project" value="UniProtKB-KW"/>
</dbReference>
<evidence type="ECO:0000256" key="5">
    <source>
        <dbReference type="ARBA" id="ARBA00022692"/>
    </source>
</evidence>
<feature type="transmembrane region" description="Helical" evidence="12">
    <location>
        <begin position="98"/>
        <end position="120"/>
    </location>
</feature>
<evidence type="ECO:0000256" key="8">
    <source>
        <dbReference type="ARBA" id="ARBA00022989"/>
    </source>
</evidence>
<dbReference type="SUPFAM" id="SSF90123">
    <property type="entry name" value="ABC transporter transmembrane region"/>
    <property type="match status" value="1"/>
</dbReference>
<evidence type="ECO:0000256" key="3">
    <source>
        <dbReference type="ARBA" id="ARBA00022475"/>
    </source>
</evidence>
<feature type="domain" description="ABC transmembrane type-1" evidence="14">
    <location>
        <begin position="62"/>
        <end position="341"/>
    </location>
</feature>
<dbReference type="InterPro" id="IPR039421">
    <property type="entry name" value="Type_1_exporter"/>
</dbReference>
<evidence type="ECO:0000313" key="15">
    <source>
        <dbReference type="EMBL" id="SEQ14428.1"/>
    </source>
</evidence>
<evidence type="ECO:0000259" key="14">
    <source>
        <dbReference type="PROSITE" id="PS50929"/>
    </source>
</evidence>
<dbReference type="PROSITE" id="PS00211">
    <property type="entry name" value="ABC_TRANSPORTER_1"/>
    <property type="match status" value="1"/>
</dbReference>
<feature type="region of interest" description="Disordered" evidence="11">
    <location>
        <begin position="622"/>
        <end position="645"/>
    </location>
</feature>
<feature type="domain" description="ABC transporter" evidence="13">
    <location>
        <begin position="383"/>
        <end position="618"/>
    </location>
</feature>
<evidence type="ECO:0000256" key="6">
    <source>
        <dbReference type="ARBA" id="ARBA00022741"/>
    </source>
</evidence>
<dbReference type="GO" id="GO:0005886">
    <property type="term" value="C:plasma membrane"/>
    <property type="evidence" value="ECO:0007669"/>
    <property type="project" value="UniProtKB-SubCell"/>
</dbReference>
<dbReference type="FunFam" id="3.40.50.300:FF:000221">
    <property type="entry name" value="Multidrug ABC transporter ATP-binding protein"/>
    <property type="match status" value="1"/>
</dbReference>
<dbReference type="Gene3D" id="3.40.50.300">
    <property type="entry name" value="P-loop containing nucleotide triphosphate hydrolases"/>
    <property type="match status" value="1"/>
</dbReference>
<dbReference type="EMBL" id="FOET01000004">
    <property type="protein sequence ID" value="SEQ14428.1"/>
    <property type="molecule type" value="Genomic_DNA"/>
</dbReference>
<reference evidence="15 16" key="1">
    <citation type="submission" date="2016-10" db="EMBL/GenBank/DDBJ databases">
        <authorList>
            <person name="de Groot N.N."/>
        </authorList>
    </citation>
    <scope>NUCLEOTIDE SEQUENCE [LARGE SCALE GENOMIC DNA]</scope>
    <source>
        <strain evidence="15 16">CGMCC 4.3519</strain>
    </source>
</reference>
<evidence type="ECO:0000259" key="13">
    <source>
        <dbReference type="PROSITE" id="PS50893"/>
    </source>
</evidence>
<feature type="transmembrane region" description="Helical" evidence="12">
    <location>
        <begin position="278"/>
        <end position="299"/>
    </location>
</feature>
<keyword evidence="3" id="KW-1003">Cell membrane</keyword>
<evidence type="ECO:0000256" key="1">
    <source>
        <dbReference type="ARBA" id="ARBA00004429"/>
    </source>
</evidence>
<evidence type="ECO:0000256" key="2">
    <source>
        <dbReference type="ARBA" id="ARBA00022448"/>
    </source>
</evidence>
<evidence type="ECO:0000313" key="16">
    <source>
        <dbReference type="Proteomes" id="UP000199055"/>
    </source>
</evidence>
<dbReference type="InterPro" id="IPR003593">
    <property type="entry name" value="AAA+_ATPase"/>
</dbReference>
<dbReference type="Pfam" id="PF00664">
    <property type="entry name" value="ABC_membrane"/>
    <property type="match status" value="1"/>
</dbReference>
<dbReference type="GO" id="GO:0016887">
    <property type="term" value="F:ATP hydrolysis activity"/>
    <property type="evidence" value="ECO:0007669"/>
    <property type="project" value="InterPro"/>
</dbReference>
<dbReference type="Gene3D" id="1.20.1560.10">
    <property type="entry name" value="ABC transporter type 1, transmembrane domain"/>
    <property type="match status" value="1"/>
</dbReference>
<feature type="transmembrane region" description="Helical" evidence="12">
    <location>
        <begin position="60"/>
        <end position="78"/>
    </location>
</feature>
<keyword evidence="16" id="KW-1185">Reference proteome</keyword>
<dbReference type="PROSITE" id="PS50893">
    <property type="entry name" value="ABC_TRANSPORTER_2"/>
    <property type="match status" value="1"/>
</dbReference>
<dbReference type="InterPro" id="IPR003439">
    <property type="entry name" value="ABC_transporter-like_ATP-bd"/>
</dbReference>
<dbReference type="Proteomes" id="UP000199055">
    <property type="component" value="Unassembled WGS sequence"/>
</dbReference>
<accession>A0A1H9DNY7</accession>
<evidence type="ECO:0000256" key="11">
    <source>
        <dbReference type="SAM" id="MobiDB-lite"/>
    </source>
</evidence>
<evidence type="ECO:0000256" key="9">
    <source>
        <dbReference type="ARBA" id="ARBA00023136"/>
    </source>
</evidence>
<dbReference type="Pfam" id="PF00005">
    <property type="entry name" value="ABC_tran"/>
    <property type="match status" value="1"/>
</dbReference>
<protein>
    <submittedName>
        <fullName evidence="15">ABC-type multidrug transport system, ATPase and permease component</fullName>
    </submittedName>
</protein>
<dbReference type="InterPro" id="IPR036640">
    <property type="entry name" value="ABC1_TM_sf"/>
</dbReference>
<sequence>MRPLTAQTAPPARAGAVRGGEPREDGEAVPARPRRLAGRLGKDPSGRRALAGRLRPHRTGILAGTLLGLLGGLLSLAQPLAAKRLVDELGGGRTAAGWVLLLSVLVLAGAVLAAAGQYVLERTGEAVVHTVRRQLTAHLLRLRVPAVERAEPGDLISRATSDTTVLRQTAVQSVASAVVGSLLLVATVVLMGLLDAVLLGVTLGALVLVAVAVAAVAPRIGRAARQAQEAVGAMGSALERVLGAFRTVKAAGAEPRETARLHEAADGARRAGVRAAGWEAVSATAGSVAVQVAFLAVLGVGGARVASGATEVSTLVAFLLYLFSLGPRVHQLVDVVGRFQEGSAAALRVREVERLPAEHLGAGPGSAPAPAPAGTDLPEPASLVFDRVGFSYRAGLPPVHREVSFTVPARGMTALVGPSGAGKTTVFSLVERFHEPDTGRVLLDGRDVRDWPLAELRAAIGYVEQDSPVLSGTLRDNLLFGVPPSGGRHLEEVLRRTRLEALVARLPQGLDTPVGHRGDRLSGGERQRVAVARALLRSPRLLLLDEATSQLDAANEAALRDTVADAARSTTVLVVAHRLSTVIAADRIVVMEEGRVRAVGTHDELLAGDALYRGLAATQLPGPLSGDRGRNGTGRAAKARGRREG</sequence>
<evidence type="ECO:0000256" key="7">
    <source>
        <dbReference type="ARBA" id="ARBA00022840"/>
    </source>
</evidence>
<dbReference type="SUPFAM" id="SSF52540">
    <property type="entry name" value="P-loop containing nucleoside triphosphate hydrolases"/>
    <property type="match status" value="1"/>
</dbReference>
<comment type="similarity">
    <text evidence="10">Belongs to the ABC transporter superfamily. Siderophore-Fe(3+) uptake transporter (SIUT) (TC 3.A.1.21) family.</text>
</comment>
<keyword evidence="7" id="KW-0067">ATP-binding</keyword>
<feature type="region of interest" description="Disordered" evidence="11">
    <location>
        <begin position="1"/>
        <end position="49"/>
    </location>
</feature>
<name>A0A1H9DNY7_9ACTN</name>
<evidence type="ECO:0000256" key="4">
    <source>
        <dbReference type="ARBA" id="ARBA00022519"/>
    </source>
</evidence>
<dbReference type="PANTHER" id="PTHR43394:SF1">
    <property type="entry name" value="ATP-BINDING CASSETTE SUB-FAMILY B MEMBER 10, MITOCHONDRIAL"/>
    <property type="match status" value="1"/>
</dbReference>
<keyword evidence="6" id="KW-0547">Nucleotide-binding</keyword>
<comment type="subcellular location">
    <subcellularLocation>
        <location evidence="1">Cell inner membrane</location>
        <topology evidence="1">Multi-pass membrane protein</topology>
    </subcellularLocation>
</comment>
<keyword evidence="4" id="KW-0997">Cell inner membrane</keyword>
<dbReference type="PANTHER" id="PTHR43394">
    <property type="entry name" value="ATP-DEPENDENT PERMEASE MDL1, MITOCHONDRIAL"/>
    <property type="match status" value="1"/>
</dbReference>
<keyword evidence="9 12" id="KW-0472">Membrane</keyword>
<keyword evidence="5 12" id="KW-0812">Transmembrane</keyword>
<gene>
    <name evidence="15" type="ORF">SAMN05216481_104170</name>
</gene>
<evidence type="ECO:0000256" key="12">
    <source>
        <dbReference type="SAM" id="Phobius"/>
    </source>
</evidence>